<accession>A0A0A9F9T8</accession>
<dbReference type="AlphaFoldDB" id="A0A0A9F9T8"/>
<protein>
    <submittedName>
        <fullName evidence="1">Uncharacterized protein</fullName>
    </submittedName>
</protein>
<name>A0A0A9F9T8_ARUDO</name>
<dbReference type="EMBL" id="GBRH01190985">
    <property type="protein sequence ID" value="JAE06911.1"/>
    <property type="molecule type" value="Transcribed_RNA"/>
</dbReference>
<reference evidence="1" key="1">
    <citation type="submission" date="2014-09" db="EMBL/GenBank/DDBJ databases">
        <authorList>
            <person name="Magalhaes I.L.F."/>
            <person name="Oliveira U."/>
            <person name="Santos F.R."/>
            <person name="Vidigal T.H.D.A."/>
            <person name="Brescovit A.D."/>
            <person name="Santos A.J."/>
        </authorList>
    </citation>
    <scope>NUCLEOTIDE SEQUENCE</scope>
    <source>
        <tissue evidence="1">Shoot tissue taken approximately 20 cm above the soil surface</tissue>
    </source>
</reference>
<reference evidence="1" key="2">
    <citation type="journal article" date="2015" name="Data Brief">
        <title>Shoot transcriptome of the giant reed, Arundo donax.</title>
        <authorList>
            <person name="Barrero R.A."/>
            <person name="Guerrero F.D."/>
            <person name="Moolhuijzen P."/>
            <person name="Goolsby J.A."/>
            <person name="Tidwell J."/>
            <person name="Bellgard S.E."/>
            <person name="Bellgard M.I."/>
        </authorList>
    </citation>
    <scope>NUCLEOTIDE SEQUENCE</scope>
    <source>
        <tissue evidence="1">Shoot tissue taken approximately 20 cm above the soil surface</tissue>
    </source>
</reference>
<proteinExistence type="predicted"/>
<sequence length="47" mass="5394">MGRQVLAFGERYLCFNYFSAVINHKVLPISYDSIPFMVTSHNIDPVC</sequence>
<organism evidence="1">
    <name type="scientific">Arundo donax</name>
    <name type="common">Giant reed</name>
    <name type="synonym">Donax arundinaceus</name>
    <dbReference type="NCBI Taxonomy" id="35708"/>
    <lineage>
        <taxon>Eukaryota</taxon>
        <taxon>Viridiplantae</taxon>
        <taxon>Streptophyta</taxon>
        <taxon>Embryophyta</taxon>
        <taxon>Tracheophyta</taxon>
        <taxon>Spermatophyta</taxon>
        <taxon>Magnoliopsida</taxon>
        <taxon>Liliopsida</taxon>
        <taxon>Poales</taxon>
        <taxon>Poaceae</taxon>
        <taxon>PACMAD clade</taxon>
        <taxon>Arundinoideae</taxon>
        <taxon>Arundineae</taxon>
        <taxon>Arundo</taxon>
    </lineage>
</organism>
<evidence type="ECO:0000313" key="1">
    <source>
        <dbReference type="EMBL" id="JAE06911.1"/>
    </source>
</evidence>